<dbReference type="AlphaFoldDB" id="W3V8K9"/>
<name>W3V8K9_9GAMM</name>
<organism evidence="1 2">
    <name type="scientific">Photorhabdus khanii NC19</name>
    <dbReference type="NCBI Taxonomy" id="1004151"/>
    <lineage>
        <taxon>Bacteria</taxon>
        <taxon>Pseudomonadati</taxon>
        <taxon>Pseudomonadota</taxon>
        <taxon>Gammaproteobacteria</taxon>
        <taxon>Enterobacterales</taxon>
        <taxon>Morganellaceae</taxon>
        <taxon>Photorhabdus</taxon>
    </lineage>
</organism>
<evidence type="ECO:0000313" key="1">
    <source>
        <dbReference type="EMBL" id="ETS32281.1"/>
    </source>
</evidence>
<dbReference type="Proteomes" id="UP000018957">
    <property type="component" value="Unassembled WGS sequence"/>
</dbReference>
<evidence type="ECO:0000313" key="2">
    <source>
        <dbReference type="Proteomes" id="UP000018957"/>
    </source>
</evidence>
<sequence length="48" mass="5937">MGWYWYTNIMYYLIPEADRMAMDKFIFDRLNNQDKFITKKELIYMGAS</sequence>
<keyword evidence="2" id="KW-1185">Reference proteome</keyword>
<comment type="caution">
    <text evidence="1">The sequence shown here is derived from an EMBL/GenBank/DDBJ whole genome shotgun (WGS) entry which is preliminary data.</text>
</comment>
<dbReference type="EMBL" id="AYSJ01000006">
    <property type="protein sequence ID" value="ETS32281.1"/>
    <property type="molecule type" value="Genomic_DNA"/>
</dbReference>
<reference evidence="1 2" key="1">
    <citation type="submission" date="2013-11" db="EMBL/GenBank/DDBJ databases">
        <title>Elucidation of the Photorhabdus temperata genome and generation of transposon mutant library to identify motility mutants.</title>
        <authorList>
            <person name="Hurst S.G.IV."/>
            <person name="Micheals B."/>
            <person name="Abebe-Akele F."/>
            <person name="Rowedder H."/>
            <person name="Bullock H."/>
            <person name="Jackobeck R."/>
            <person name="Janicki E."/>
            <person name="Tisa L.S."/>
        </authorList>
    </citation>
    <scope>NUCLEOTIDE SEQUENCE [LARGE SCALE GENOMIC DNA]</scope>
    <source>
        <strain evidence="1 2">NC19</strain>
    </source>
</reference>
<accession>W3V8K9</accession>
<proteinExistence type="predicted"/>
<protein>
    <submittedName>
        <fullName evidence="1">Uncharacterized protein</fullName>
    </submittedName>
</protein>
<dbReference type="PATRIC" id="fig|1004151.3.peg.1625"/>
<dbReference type="RefSeq" id="WP_152963769.1">
    <property type="nucleotide sequence ID" value="NZ_AYSJ01000006.1"/>
</dbReference>
<gene>
    <name evidence="1" type="ORF">PTE_01589</name>
</gene>